<dbReference type="SFLD" id="SFLDG01135">
    <property type="entry name" value="C1.5.6:_HAD__Beta-PGM__Phospha"/>
    <property type="match status" value="1"/>
</dbReference>
<gene>
    <name evidence="14" type="primary">LOC101877578</name>
</gene>
<dbReference type="SFLD" id="SFLDG01129">
    <property type="entry name" value="C1.5:_HAD__Beta-PGM__Phosphata"/>
    <property type="match status" value="1"/>
</dbReference>
<dbReference type="InterPro" id="IPR041492">
    <property type="entry name" value="HAD_2"/>
</dbReference>
<dbReference type="FunFam" id="3.40.50.1000:FF:000055">
    <property type="entry name" value="Haloacid dehalogenase-like hydrolase family protein"/>
    <property type="match status" value="1"/>
</dbReference>
<dbReference type="PANTHER" id="PTHR18901">
    <property type="entry name" value="2-DEOXYGLUCOSE-6-PHOSPHATE PHOSPHATASE 2"/>
    <property type="match status" value="1"/>
</dbReference>
<evidence type="ECO:0000313" key="15">
    <source>
        <dbReference type="Proteomes" id="UP000694405"/>
    </source>
</evidence>
<dbReference type="InterPro" id="IPR045228">
    <property type="entry name" value="Gpp1/Gpp2-like"/>
</dbReference>
<feature type="compositionally biased region" description="Polar residues" evidence="13">
    <location>
        <begin position="36"/>
        <end position="50"/>
    </location>
</feature>
<evidence type="ECO:0000256" key="9">
    <source>
        <dbReference type="ARBA" id="ARBA00070517"/>
    </source>
</evidence>
<dbReference type="SFLD" id="SFLDS00003">
    <property type="entry name" value="Haloacid_Dehalogenase"/>
    <property type="match status" value="1"/>
</dbReference>
<keyword evidence="5" id="KW-0460">Magnesium</keyword>
<evidence type="ECO:0000256" key="5">
    <source>
        <dbReference type="ARBA" id="ARBA00022842"/>
    </source>
</evidence>
<dbReference type="AlphaFoldDB" id="A0A8C6ITQ4"/>
<evidence type="ECO:0000256" key="12">
    <source>
        <dbReference type="ARBA" id="ARBA00083904"/>
    </source>
</evidence>
<dbReference type="PANTHER" id="PTHR18901:SF38">
    <property type="entry name" value="PSEUDOURIDINE-5'-PHOSPHATASE"/>
    <property type="match status" value="1"/>
</dbReference>
<reference evidence="14" key="1">
    <citation type="submission" date="2020-03" db="EMBL/GenBank/DDBJ databases">
        <title>Melopsittacus undulatus (budgerigar) genome, bMelUnd1, maternal haplotype with Z.</title>
        <authorList>
            <person name="Gedman G."/>
            <person name="Mountcastle J."/>
            <person name="Haase B."/>
            <person name="Formenti G."/>
            <person name="Wright T."/>
            <person name="Apodaca J."/>
            <person name="Pelan S."/>
            <person name="Chow W."/>
            <person name="Rhie A."/>
            <person name="Howe K."/>
            <person name="Fedrigo O."/>
            <person name="Jarvis E.D."/>
        </authorList>
    </citation>
    <scope>NUCLEOTIDE SEQUENCE [LARGE SCALE GENOMIC DNA]</scope>
</reference>
<dbReference type="InterPro" id="IPR023214">
    <property type="entry name" value="HAD_sf"/>
</dbReference>
<evidence type="ECO:0000313" key="14">
    <source>
        <dbReference type="Ensembl" id="ENSMUNP00000003452.2"/>
    </source>
</evidence>
<dbReference type="InterPro" id="IPR023198">
    <property type="entry name" value="PGP-like_dom2"/>
</dbReference>
<dbReference type="Gene3D" id="1.10.150.240">
    <property type="entry name" value="Putative phosphatase, domain 2"/>
    <property type="match status" value="1"/>
</dbReference>
<evidence type="ECO:0000256" key="1">
    <source>
        <dbReference type="ARBA" id="ARBA00001946"/>
    </source>
</evidence>
<evidence type="ECO:0000256" key="13">
    <source>
        <dbReference type="SAM" id="MobiDB-lite"/>
    </source>
</evidence>
<dbReference type="GO" id="GO:0046872">
    <property type="term" value="F:metal ion binding"/>
    <property type="evidence" value="ECO:0007669"/>
    <property type="project" value="UniProtKB-KW"/>
</dbReference>
<proteinExistence type="inferred from homology"/>
<reference evidence="14" key="3">
    <citation type="submission" date="2025-09" db="UniProtKB">
        <authorList>
            <consortium name="Ensembl"/>
        </authorList>
    </citation>
    <scope>IDENTIFICATION</scope>
</reference>
<dbReference type="Pfam" id="PF13419">
    <property type="entry name" value="HAD_2"/>
    <property type="match status" value="1"/>
</dbReference>
<organism evidence="14 15">
    <name type="scientific">Melopsittacus undulatus</name>
    <name type="common">Budgerigar</name>
    <name type="synonym">Psittacus undulatus</name>
    <dbReference type="NCBI Taxonomy" id="13146"/>
    <lineage>
        <taxon>Eukaryota</taxon>
        <taxon>Metazoa</taxon>
        <taxon>Chordata</taxon>
        <taxon>Craniata</taxon>
        <taxon>Vertebrata</taxon>
        <taxon>Euteleostomi</taxon>
        <taxon>Archelosauria</taxon>
        <taxon>Archosauria</taxon>
        <taxon>Dinosauria</taxon>
        <taxon>Saurischia</taxon>
        <taxon>Theropoda</taxon>
        <taxon>Coelurosauria</taxon>
        <taxon>Aves</taxon>
        <taxon>Neognathae</taxon>
        <taxon>Neoaves</taxon>
        <taxon>Telluraves</taxon>
        <taxon>Australaves</taxon>
        <taxon>Psittaciformes</taxon>
        <taxon>Psittaculidae</taxon>
        <taxon>Melopsittacus</taxon>
    </lineage>
</organism>
<comment type="function">
    <text evidence="7">Dephosphorylates pseudouridine 5'-phosphate, a potential intermediate in rRNA degradation. Pseudouridine is then excreted intact in urine.</text>
</comment>
<evidence type="ECO:0000256" key="11">
    <source>
        <dbReference type="ARBA" id="ARBA00075873"/>
    </source>
</evidence>
<dbReference type="Ensembl" id="ENSMUNT00000004065.2">
    <property type="protein sequence ID" value="ENSMUNP00000003452.2"/>
    <property type="gene ID" value="ENSMUNG00000002950.2"/>
</dbReference>
<comment type="similarity">
    <text evidence="2">Belongs to the HAD-like hydrolase superfamily. CbbY/CbbZ/Gph/YieH family.</text>
</comment>
<feature type="region of interest" description="Disordered" evidence="13">
    <location>
        <begin position="36"/>
        <end position="107"/>
    </location>
</feature>
<dbReference type="Gene3D" id="3.40.50.1000">
    <property type="entry name" value="HAD superfamily/HAD-like"/>
    <property type="match status" value="1"/>
</dbReference>
<evidence type="ECO:0000256" key="3">
    <source>
        <dbReference type="ARBA" id="ARBA00022723"/>
    </source>
</evidence>
<feature type="compositionally biased region" description="Pro residues" evidence="13">
    <location>
        <begin position="85"/>
        <end position="106"/>
    </location>
</feature>
<feature type="compositionally biased region" description="Basic and acidic residues" evidence="13">
    <location>
        <begin position="66"/>
        <end position="76"/>
    </location>
</feature>
<evidence type="ECO:0000256" key="6">
    <source>
        <dbReference type="ARBA" id="ARBA00052504"/>
    </source>
</evidence>
<keyword evidence="3" id="KW-0479">Metal-binding</keyword>
<evidence type="ECO:0000256" key="10">
    <source>
        <dbReference type="ARBA" id="ARBA00075025"/>
    </source>
</evidence>
<dbReference type="CDD" id="cd07529">
    <property type="entry name" value="HAD_AtGPP-like"/>
    <property type="match status" value="1"/>
</dbReference>
<evidence type="ECO:0000256" key="4">
    <source>
        <dbReference type="ARBA" id="ARBA00022801"/>
    </source>
</evidence>
<comment type="cofactor">
    <cofactor evidence="1">
        <name>Mg(2+)</name>
        <dbReference type="ChEBI" id="CHEBI:18420"/>
    </cofactor>
</comment>
<dbReference type="InterPro" id="IPR036412">
    <property type="entry name" value="HAD-like_sf"/>
</dbReference>
<protein>
    <recommendedName>
        <fullName evidence="9">Pseudouridine-5'-phosphatase</fullName>
        <ecNumber evidence="8">3.1.3.96</ecNumber>
    </recommendedName>
    <alternativeName>
        <fullName evidence="10">Haloacid dehalogenase-like hydrolase domain-containing protein 1</fullName>
    </alternativeName>
    <alternativeName>
        <fullName evidence="11">Haloacid dehalogenase-like hydrolase domain-containing protein 1A</fullName>
    </alternativeName>
    <alternativeName>
        <fullName evidence="12">Pseudouridine-5'-monophosphatase</fullName>
    </alternativeName>
</protein>
<dbReference type="FunFam" id="1.10.150.240:FF:000001">
    <property type="entry name" value="Haloacid dehalogenase-like hydrolase domain"/>
    <property type="match status" value="1"/>
</dbReference>
<evidence type="ECO:0000256" key="2">
    <source>
        <dbReference type="ARBA" id="ARBA00006171"/>
    </source>
</evidence>
<dbReference type="NCBIfam" id="TIGR01509">
    <property type="entry name" value="HAD-SF-IA-v3"/>
    <property type="match status" value="1"/>
</dbReference>
<dbReference type="Proteomes" id="UP000694405">
    <property type="component" value="Chromosome 2"/>
</dbReference>
<dbReference type="InterPro" id="IPR006439">
    <property type="entry name" value="HAD-SF_hydro_IA"/>
</dbReference>
<accession>A0A8C6ITQ4</accession>
<keyword evidence="15" id="KW-1185">Reference proteome</keyword>
<sequence length="362" mass="39964">MAPVTSDNTILAFSTQAHKSFVQERCLKMLKLEQLPSMSRKQQQTESEMNSLPPREAPCREIAFGFKKEPQNKQPERSLLSALPGPLPVHTPAPRQPGSPLLPPPWLSALAPPTATQDCGCSGLAMSASSPSSSSVAALRPVTHLIFDMDGLLLDTERLYSVVFEEICGSFGKPYTWDVKSLVMGKKGTEAAEIIRDVLDLPLTKEELLHESKIKQEKIFHTAELMPGVDKMIRHLHKHNIPMAVATSSSEESFQMKTVRHKEFFGLFHHIVLGDDPEVKCGKPQPDAFLVCAKRFHPPAPPEKCLVFEDSPLGVKGALAGGMQVVMIPDEKLNPDLKKEATLLLNSMEDFKPELFGLPAYD</sequence>
<evidence type="ECO:0000256" key="8">
    <source>
        <dbReference type="ARBA" id="ARBA00066578"/>
    </source>
</evidence>
<dbReference type="EC" id="3.1.3.96" evidence="8"/>
<name>A0A8C6ITQ4_MELUD</name>
<accession>A0A8V5FX30</accession>
<comment type="catalytic activity">
    <reaction evidence="6">
        <text>psi-UMP + H2O = pseudouridine + phosphate</text>
        <dbReference type="Rhea" id="RHEA:10944"/>
        <dbReference type="ChEBI" id="CHEBI:15377"/>
        <dbReference type="ChEBI" id="CHEBI:17802"/>
        <dbReference type="ChEBI" id="CHEBI:43474"/>
        <dbReference type="ChEBI" id="CHEBI:58380"/>
        <dbReference type="EC" id="3.1.3.96"/>
    </reaction>
</comment>
<keyword evidence="4" id="KW-0378">Hydrolase</keyword>
<reference evidence="14" key="2">
    <citation type="submission" date="2025-08" db="UniProtKB">
        <authorList>
            <consortium name="Ensembl"/>
        </authorList>
    </citation>
    <scope>IDENTIFICATION</scope>
</reference>
<evidence type="ECO:0000256" key="7">
    <source>
        <dbReference type="ARBA" id="ARBA00056605"/>
    </source>
</evidence>
<dbReference type="GO" id="GO:1990738">
    <property type="term" value="F:pseudouridine 5'-phosphatase activity"/>
    <property type="evidence" value="ECO:0007669"/>
    <property type="project" value="UniProtKB-EC"/>
</dbReference>
<dbReference type="SUPFAM" id="SSF56784">
    <property type="entry name" value="HAD-like"/>
    <property type="match status" value="1"/>
</dbReference>